<sequence length="198" mass="21607">MLRTVNRLLLGLGGLALFALGGAALVGGLDLERHWDFRLPGWWPFGGPDDVILTDGARTRFRDNGWWWPAVLAALGVLLALLLWWLLSQLRRHRLVAAPVDSGDGVGGQLRGRALEDAVAAEAEAMDGVARARIRLMGRPAAPRTRAGLRLEPHARPATALERLSREALRHARESAGVGSLPAEVRLNAVRHRARRVT</sequence>
<evidence type="ECO:0000313" key="2">
    <source>
        <dbReference type="EMBL" id="RKM95966.1"/>
    </source>
</evidence>
<dbReference type="OrthoDB" id="4350374at2"/>
<dbReference type="EMBL" id="JNAD02000005">
    <property type="protein sequence ID" value="RKM95966.1"/>
    <property type="molecule type" value="Genomic_DNA"/>
</dbReference>
<comment type="caution">
    <text evidence="2">The sequence shown here is derived from an EMBL/GenBank/DDBJ whole genome shotgun (WGS) entry which is preliminary data.</text>
</comment>
<keyword evidence="1" id="KW-0472">Membrane</keyword>
<evidence type="ECO:0000313" key="3">
    <source>
        <dbReference type="Proteomes" id="UP000028058"/>
    </source>
</evidence>
<accession>A0A420V450</accession>
<keyword evidence="1" id="KW-1133">Transmembrane helix</keyword>
<proteinExistence type="predicted"/>
<organism evidence="2 3">
    <name type="scientific">Streptomyces xinghaiensis</name>
    <dbReference type="NCBI Taxonomy" id="1038928"/>
    <lineage>
        <taxon>Bacteria</taxon>
        <taxon>Bacillati</taxon>
        <taxon>Actinomycetota</taxon>
        <taxon>Actinomycetes</taxon>
        <taxon>Kitasatosporales</taxon>
        <taxon>Streptomycetaceae</taxon>
        <taxon>Streptomyces</taxon>
    </lineage>
</organism>
<reference evidence="2 3" key="1">
    <citation type="journal article" date="2014" name="Genome Announc.">
        <title>Draft Genome Sequence of Streptomyces fradiae ATCC 19609, a Strain Highly Sensitive to Antibiotics.</title>
        <authorList>
            <person name="Bekker O.B."/>
            <person name="Klimina K.M."/>
            <person name="Vatlin A.A."/>
            <person name="Zakharevich N.V."/>
            <person name="Kasianov A.S."/>
            <person name="Danilenko V.N."/>
        </authorList>
    </citation>
    <scope>NUCLEOTIDE SEQUENCE [LARGE SCALE GENOMIC DNA]</scope>
    <source>
        <strain evidence="2 3">ATCC 19609</strain>
    </source>
</reference>
<dbReference type="RefSeq" id="WP_043464951.1">
    <property type="nucleotide sequence ID" value="NZ_CP134822.1"/>
</dbReference>
<name>A0A420V450_9ACTN</name>
<evidence type="ECO:0000256" key="1">
    <source>
        <dbReference type="SAM" id="Phobius"/>
    </source>
</evidence>
<keyword evidence="1" id="KW-0812">Transmembrane</keyword>
<dbReference type="AlphaFoldDB" id="A0A420V450"/>
<dbReference type="NCBIfam" id="NF033218">
    <property type="entry name" value="anchor_AmaP"/>
    <property type="match status" value="1"/>
</dbReference>
<gene>
    <name evidence="2" type="primary">amaP</name>
    <name evidence="2" type="ORF">SFRA_013245</name>
</gene>
<dbReference type="Proteomes" id="UP000028058">
    <property type="component" value="Unassembled WGS sequence"/>
</dbReference>
<protein>
    <submittedName>
        <fullName evidence="2">Alkaline shock response membrane anchor protein AmaP</fullName>
    </submittedName>
</protein>
<feature type="transmembrane region" description="Helical" evidence="1">
    <location>
        <begin position="66"/>
        <end position="87"/>
    </location>
</feature>
<keyword evidence="3" id="KW-1185">Reference proteome</keyword>